<name>A0A4S8PEG9_9ACTN</name>
<keyword evidence="2" id="KW-1185">Reference proteome</keyword>
<dbReference type="EMBL" id="STGX01000007">
    <property type="protein sequence ID" value="THV28783.1"/>
    <property type="molecule type" value="Genomic_DNA"/>
</dbReference>
<sequence>MQGTIATFNEDRSGVIVLDGTDNAGRRIAFDAAAFDVSGLRLLRPGQRVAFECDEAGAVVAVRIVTMHA</sequence>
<dbReference type="AlphaFoldDB" id="A0A4S8PEG9"/>
<protein>
    <submittedName>
        <fullName evidence="1">Cold-shock protein</fullName>
    </submittedName>
</protein>
<dbReference type="Proteomes" id="UP000305792">
    <property type="component" value="Unassembled WGS sequence"/>
</dbReference>
<comment type="caution">
    <text evidence="1">The sequence shown here is derived from an EMBL/GenBank/DDBJ whole genome shotgun (WGS) entry which is preliminary data.</text>
</comment>
<dbReference type="RefSeq" id="WP_136529890.1">
    <property type="nucleotide sequence ID" value="NZ_STGX01000007.1"/>
</dbReference>
<reference evidence="1 2" key="1">
    <citation type="journal article" date="2018" name="Int. J. Syst. Evol. Microbiol.">
        <title>Glycomyces paridis sp. nov., isolated from the medicinal plant Paris polyphylla.</title>
        <authorList>
            <person name="Fang X.M."/>
            <person name="Bai J.L."/>
            <person name="Su J."/>
            <person name="Zhao L.L."/>
            <person name="Liu H.Y."/>
            <person name="Ma B.P."/>
            <person name="Zhang Y.Q."/>
            <person name="Yu L.Y."/>
        </authorList>
    </citation>
    <scope>NUCLEOTIDE SEQUENCE [LARGE SCALE GENOMIC DNA]</scope>
    <source>
        <strain evidence="1 2">CPCC 204357</strain>
    </source>
</reference>
<evidence type="ECO:0000313" key="2">
    <source>
        <dbReference type="Proteomes" id="UP000305792"/>
    </source>
</evidence>
<dbReference type="OrthoDB" id="3830203at2"/>
<organism evidence="1 2">
    <name type="scientific">Glycomyces paridis</name>
    <dbReference type="NCBI Taxonomy" id="2126555"/>
    <lineage>
        <taxon>Bacteria</taxon>
        <taxon>Bacillati</taxon>
        <taxon>Actinomycetota</taxon>
        <taxon>Actinomycetes</taxon>
        <taxon>Glycomycetales</taxon>
        <taxon>Glycomycetaceae</taxon>
        <taxon>Glycomyces</taxon>
    </lineage>
</organism>
<proteinExistence type="predicted"/>
<evidence type="ECO:0000313" key="1">
    <source>
        <dbReference type="EMBL" id="THV28783.1"/>
    </source>
</evidence>
<gene>
    <name evidence="1" type="ORF">E9998_11390</name>
</gene>
<accession>A0A4S8PEG9</accession>